<keyword evidence="2" id="KW-1185">Reference proteome</keyword>
<proteinExistence type="predicted"/>
<sequence length="355" mass="40271">MVLGFVLGINLVHAQVFVTTEGSHVSINNTNVALNDLHMINNGQLKQSEGQFIVRNKERRVYFEGKNMPELHSMQLDIEGRLVLNTSILVAAELEMVKGEIDLGRHELILPFNESKIVGETSNRRIHSTGGGEIVKLIASKPLEDENVGNLGLVFSKFNLEDTMIIRRGHSSTPLPFGESITRYYKVSTRKKPSDKLELGLEYFEDEVLLRDPKLKEHIWFQNNGSWKNTTAYSRWGLNNGGVIVKGALEVFETIITVGLYKQLLDMSAIPTAFTPNNDGFNDQFIIPGIEKLPNAEVRIYNQWGQLLYSTNNYDRYPWNGILNDKVLPIDKYFYQISDPNNPLEFVQGEISIIK</sequence>
<dbReference type="InterPro" id="IPR026341">
    <property type="entry name" value="T9SS_type_B"/>
</dbReference>
<comment type="caution">
    <text evidence="1">The sequence shown here is derived from an EMBL/GenBank/DDBJ whole genome shotgun (WGS) entry which is preliminary data.</text>
</comment>
<name>A0ABQ3I7X4_9BACT</name>
<accession>A0ABQ3I7X4</accession>
<dbReference type="Proteomes" id="UP000658258">
    <property type="component" value="Unassembled WGS sequence"/>
</dbReference>
<reference evidence="2" key="1">
    <citation type="journal article" date="2019" name="Int. J. Syst. Evol. Microbiol.">
        <title>The Global Catalogue of Microorganisms (GCM) 10K type strain sequencing project: providing services to taxonomists for standard genome sequencing and annotation.</title>
        <authorList>
            <consortium name="The Broad Institute Genomics Platform"/>
            <consortium name="The Broad Institute Genome Sequencing Center for Infectious Disease"/>
            <person name="Wu L."/>
            <person name="Ma J."/>
        </authorList>
    </citation>
    <scope>NUCLEOTIDE SEQUENCE [LARGE SCALE GENOMIC DNA]</scope>
    <source>
        <strain evidence="2">CGMCC 1.15111</strain>
    </source>
</reference>
<gene>
    <name evidence="1" type="ORF">GCM10011340_17610</name>
</gene>
<evidence type="ECO:0008006" key="3">
    <source>
        <dbReference type="Google" id="ProtNLM"/>
    </source>
</evidence>
<dbReference type="EMBL" id="BNAG01000002">
    <property type="protein sequence ID" value="GHE62807.1"/>
    <property type="molecule type" value="Genomic_DNA"/>
</dbReference>
<organism evidence="1 2">
    <name type="scientific">Roseivirga thermotolerans</name>
    <dbReference type="NCBI Taxonomy" id="1758176"/>
    <lineage>
        <taxon>Bacteria</taxon>
        <taxon>Pseudomonadati</taxon>
        <taxon>Bacteroidota</taxon>
        <taxon>Cytophagia</taxon>
        <taxon>Cytophagales</taxon>
        <taxon>Roseivirgaceae</taxon>
        <taxon>Roseivirga</taxon>
    </lineage>
</organism>
<dbReference type="NCBIfam" id="TIGR04131">
    <property type="entry name" value="Bac_Flav_CTERM"/>
    <property type="match status" value="1"/>
</dbReference>
<protein>
    <recommendedName>
        <fullName evidence="3">Gliding motility-associated C-terminal domain-containing protein</fullName>
    </recommendedName>
</protein>
<evidence type="ECO:0000313" key="2">
    <source>
        <dbReference type="Proteomes" id="UP000658258"/>
    </source>
</evidence>
<dbReference type="Pfam" id="PF13585">
    <property type="entry name" value="CHU_C"/>
    <property type="match status" value="1"/>
</dbReference>
<evidence type="ECO:0000313" key="1">
    <source>
        <dbReference type="EMBL" id="GHE62807.1"/>
    </source>
</evidence>